<dbReference type="SUPFAM" id="SSF53474">
    <property type="entry name" value="alpha/beta-Hydrolases"/>
    <property type="match status" value="1"/>
</dbReference>
<keyword evidence="2" id="KW-1185">Reference proteome</keyword>
<evidence type="ECO:0000313" key="1">
    <source>
        <dbReference type="EMBL" id="PRT53738.1"/>
    </source>
</evidence>
<reference evidence="1 2" key="1">
    <citation type="submission" date="2017-04" db="EMBL/GenBank/DDBJ databases">
        <title>Genome sequencing of [Candida] sorbophila.</title>
        <authorList>
            <person name="Ahn J.O."/>
        </authorList>
    </citation>
    <scope>NUCLEOTIDE SEQUENCE [LARGE SCALE GENOMIC DNA]</scope>
    <source>
        <strain evidence="1 2">DS02</strain>
    </source>
</reference>
<dbReference type="Pfam" id="PF03583">
    <property type="entry name" value="LIP"/>
    <property type="match status" value="1"/>
</dbReference>
<accession>A0A2T0FFH4</accession>
<dbReference type="Gene3D" id="1.10.260.130">
    <property type="match status" value="1"/>
</dbReference>
<dbReference type="OrthoDB" id="2373480at2759"/>
<dbReference type="SMR" id="A0A2T0FFH4"/>
<dbReference type="EMBL" id="NDIQ01000001">
    <property type="protein sequence ID" value="PRT53738.1"/>
    <property type="molecule type" value="Genomic_DNA"/>
</dbReference>
<comment type="caution">
    <text evidence="1">The sequence shown here is derived from an EMBL/GenBank/DDBJ whole genome shotgun (WGS) entry which is preliminary data.</text>
</comment>
<dbReference type="PANTHER" id="PTHR34853:SF1">
    <property type="entry name" value="LIPASE 5"/>
    <property type="match status" value="1"/>
</dbReference>
<proteinExistence type="predicted"/>
<dbReference type="GeneID" id="36515107"/>
<dbReference type="RefSeq" id="XP_024663684.1">
    <property type="nucleotide sequence ID" value="XM_024807916.1"/>
</dbReference>
<dbReference type="GO" id="GO:0004806">
    <property type="term" value="F:triacylglycerol lipase activity"/>
    <property type="evidence" value="ECO:0007669"/>
    <property type="project" value="InterPro"/>
</dbReference>
<dbReference type="InterPro" id="IPR029058">
    <property type="entry name" value="AB_hydrolase_fold"/>
</dbReference>
<dbReference type="Gene3D" id="3.40.50.1820">
    <property type="entry name" value="alpha/beta hydrolase"/>
    <property type="match status" value="1"/>
</dbReference>
<gene>
    <name evidence="1" type="ORF">B9G98_01358</name>
</gene>
<evidence type="ECO:0000313" key="2">
    <source>
        <dbReference type="Proteomes" id="UP000238350"/>
    </source>
</evidence>
<dbReference type="AlphaFoldDB" id="A0A2T0FFH4"/>
<dbReference type="GO" id="GO:0016042">
    <property type="term" value="P:lipid catabolic process"/>
    <property type="evidence" value="ECO:0007669"/>
    <property type="project" value="InterPro"/>
</dbReference>
<name>A0A2T0FFH4_9ASCO</name>
<organism evidence="1 2">
    <name type="scientific">Wickerhamiella sorbophila</name>
    <dbReference type="NCBI Taxonomy" id="45607"/>
    <lineage>
        <taxon>Eukaryota</taxon>
        <taxon>Fungi</taxon>
        <taxon>Dikarya</taxon>
        <taxon>Ascomycota</taxon>
        <taxon>Saccharomycotina</taxon>
        <taxon>Dipodascomycetes</taxon>
        <taxon>Dipodascales</taxon>
        <taxon>Trichomonascaceae</taxon>
        <taxon>Wickerhamiella</taxon>
    </lineage>
</organism>
<dbReference type="InterPro" id="IPR005152">
    <property type="entry name" value="Lipase_secreted"/>
</dbReference>
<dbReference type="Proteomes" id="UP000238350">
    <property type="component" value="Unassembled WGS sequence"/>
</dbReference>
<protein>
    <submittedName>
        <fullName evidence="1">Lipase A</fullName>
    </submittedName>
</protein>
<sequence length="490" mass="54844">MWDPYKLLAASVFTDPLANENVKNGTLTELPYIPIDRYGINGQPMLPAQFELAGFDKNEPGTWPMLQPFYFPASPFTWVGDDHHYPQPPTSDPFYWPNISIYWDMANGELIDFRPVDVRAVMPEVRRAWQISYRSEFAEGAPTADVATILIPENYNGRHLLCYAPYQDSVNFDCSPSYAYLTGLRDPSVDALLIQGWAVVMPDHQGKRNSFGSGYRSGKSVLDSIRATIEAQEYLPFSFEKIAMTGYSGGAIAIGYASELQSEYAPELDICGSAFGGVIVDLNATLSVINKGLFSAYALGGFYGLAQECQIMDILEASLKDNAKTRANEIQNHCLIWDVLDYVGQDIFAYFKDGPAVLNQDDFRRVLERERMGFNTPSMPLFIYQADSDEIAPAEKVNGLVDFYCQNGARVDYHMDSQIGHLLEAVAATPALIKFLHKCFEENYVPDLYPDHIASIQANAMDVPLMDDIDAISRKAYNFWKGLGLPYIPL</sequence>
<dbReference type="PANTHER" id="PTHR34853">
    <property type="match status" value="1"/>
</dbReference>